<dbReference type="AlphaFoldDB" id="A0A2V0NVG5"/>
<dbReference type="Proteomes" id="UP000247498">
    <property type="component" value="Unassembled WGS sequence"/>
</dbReference>
<evidence type="ECO:0000313" key="2">
    <source>
        <dbReference type="EMBL" id="GBF91329.1"/>
    </source>
</evidence>
<name>A0A2V0NVG5_9CHLO</name>
<sequence length="425" mass="42412">MHSQPLAVTPLLEFADAQAESAWRAHAARGAHRLDGAVVLLNAACNAALFLRSASDGHVYGYRRAAGLLCVEAALAGLHLFAIARRPEAYARLRTPMVLTLRSARAMLATKVFPSPCPRDPSLYRLRLFAYTPASGNILYSALVLPLRWHLPLQLFAAARIAAAVPNVCACAAAAVEGAFCGARDKLARAHARFGASLLLGLLGAAPPAGQGAGGHECCMPVLVSFVVTKTLPVTTVVAIMLEAASRATWLAAGAPGAPQPAPAAACVRAARRGLLGAAAVGLVACAAAPPIIWEAAVAFSQWRAPGGAPGPAQAALTLTALGTELFMRLWLAAVLHLLLLRPLLAAACAHGGDDEAGGGGGGGGGGYGGGSGGEGDGRFVSGSGSGSGSPSQAASGSGRGLAAGSGALRSRVAASGGGGGRDAQ</sequence>
<feature type="region of interest" description="Disordered" evidence="1">
    <location>
        <begin position="361"/>
        <end position="406"/>
    </location>
</feature>
<proteinExistence type="predicted"/>
<reference evidence="2 3" key="1">
    <citation type="journal article" date="2018" name="Sci. Rep.">
        <title>Raphidocelis subcapitata (=Pseudokirchneriella subcapitata) provides an insight into genome evolution and environmental adaptations in the Sphaeropleales.</title>
        <authorList>
            <person name="Suzuki S."/>
            <person name="Yamaguchi H."/>
            <person name="Nakajima N."/>
            <person name="Kawachi M."/>
        </authorList>
    </citation>
    <scope>NUCLEOTIDE SEQUENCE [LARGE SCALE GENOMIC DNA]</scope>
    <source>
        <strain evidence="2 3">NIES-35</strain>
    </source>
</reference>
<keyword evidence="3" id="KW-1185">Reference proteome</keyword>
<evidence type="ECO:0000256" key="1">
    <source>
        <dbReference type="SAM" id="MobiDB-lite"/>
    </source>
</evidence>
<evidence type="ECO:0000313" key="3">
    <source>
        <dbReference type="Proteomes" id="UP000247498"/>
    </source>
</evidence>
<gene>
    <name evidence="2" type="ORF">Rsub_03649</name>
</gene>
<organism evidence="2 3">
    <name type="scientific">Raphidocelis subcapitata</name>
    <dbReference type="NCBI Taxonomy" id="307507"/>
    <lineage>
        <taxon>Eukaryota</taxon>
        <taxon>Viridiplantae</taxon>
        <taxon>Chlorophyta</taxon>
        <taxon>core chlorophytes</taxon>
        <taxon>Chlorophyceae</taxon>
        <taxon>CS clade</taxon>
        <taxon>Sphaeropleales</taxon>
        <taxon>Selenastraceae</taxon>
        <taxon>Raphidocelis</taxon>
    </lineage>
</organism>
<dbReference type="EMBL" id="BDRX01000023">
    <property type="protein sequence ID" value="GBF91329.1"/>
    <property type="molecule type" value="Genomic_DNA"/>
</dbReference>
<dbReference type="InParanoid" id="A0A2V0NVG5"/>
<comment type="caution">
    <text evidence="2">The sequence shown here is derived from an EMBL/GenBank/DDBJ whole genome shotgun (WGS) entry which is preliminary data.</text>
</comment>
<accession>A0A2V0NVG5</accession>
<protein>
    <submittedName>
        <fullName evidence="2">Uncharacterized protein</fullName>
    </submittedName>
</protein>
<feature type="compositionally biased region" description="Gly residues" evidence="1">
    <location>
        <begin position="361"/>
        <end position="375"/>
    </location>
</feature>
<feature type="compositionally biased region" description="Low complexity" evidence="1">
    <location>
        <begin position="379"/>
        <end position="397"/>
    </location>
</feature>